<evidence type="ECO:0000313" key="2">
    <source>
        <dbReference type="EMBL" id="WQF89455.1"/>
    </source>
</evidence>
<evidence type="ECO:0000256" key="1">
    <source>
        <dbReference type="SAM" id="MobiDB-lite"/>
    </source>
</evidence>
<keyword evidence="3" id="KW-1185">Reference proteome</keyword>
<evidence type="ECO:0000313" key="3">
    <source>
        <dbReference type="Proteomes" id="UP001322277"/>
    </source>
</evidence>
<dbReference type="Proteomes" id="UP001322277">
    <property type="component" value="Chromosome 10"/>
</dbReference>
<reference evidence="3" key="1">
    <citation type="journal article" date="2023" name="bioRxiv">
        <title>Complete genome of the Medicago anthracnose fungus, Colletotrichum destructivum, reveals a mini-chromosome-like region within a core chromosome.</title>
        <authorList>
            <person name="Lapalu N."/>
            <person name="Simon A."/>
            <person name="Lu A."/>
            <person name="Plaumann P.-L."/>
            <person name="Amselem J."/>
            <person name="Pigne S."/>
            <person name="Auger A."/>
            <person name="Koch C."/>
            <person name="Dallery J.-F."/>
            <person name="O'Connell R.J."/>
        </authorList>
    </citation>
    <scope>NUCLEOTIDE SEQUENCE [LARGE SCALE GENOMIC DNA]</scope>
    <source>
        <strain evidence="3">CBS 520.97</strain>
    </source>
</reference>
<accession>A0AAX4J206</accession>
<sequence length="82" mass="8938">MNNAPTQLSHVARAQTRPSLSSADQYGRLPKAQDECVTYAGRREARVPELVKGEGTDGFVQLMSEEGGMETLGYLKHIGFPS</sequence>
<proteinExistence type="predicted"/>
<dbReference type="GeneID" id="87950969"/>
<organism evidence="2 3">
    <name type="scientific">Colletotrichum destructivum</name>
    <dbReference type="NCBI Taxonomy" id="34406"/>
    <lineage>
        <taxon>Eukaryota</taxon>
        <taxon>Fungi</taxon>
        <taxon>Dikarya</taxon>
        <taxon>Ascomycota</taxon>
        <taxon>Pezizomycotina</taxon>
        <taxon>Sordariomycetes</taxon>
        <taxon>Hypocreomycetidae</taxon>
        <taxon>Glomerellales</taxon>
        <taxon>Glomerellaceae</taxon>
        <taxon>Colletotrichum</taxon>
        <taxon>Colletotrichum destructivum species complex</taxon>
    </lineage>
</organism>
<dbReference type="RefSeq" id="XP_062786676.1">
    <property type="nucleotide sequence ID" value="XM_062930625.1"/>
</dbReference>
<name>A0AAX4J206_9PEZI</name>
<dbReference type="AlphaFoldDB" id="A0AAX4J206"/>
<feature type="region of interest" description="Disordered" evidence="1">
    <location>
        <begin position="1"/>
        <end position="27"/>
    </location>
</feature>
<dbReference type="KEGG" id="cdet:87950969"/>
<protein>
    <submittedName>
        <fullName evidence="2">Uncharacterized protein</fullName>
    </submittedName>
</protein>
<dbReference type="EMBL" id="CP137314">
    <property type="protein sequence ID" value="WQF89455.1"/>
    <property type="molecule type" value="Genomic_DNA"/>
</dbReference>
<gene>
    <name evidence="2" type="ORF">CDEST_14469</name>
</gene>